<dbReference type="InterPro" id="IPR023835">
    <property type="entry name" value="T7SS_EccA"/>
</dbReference>
<dbReference type="Proteomes" id="UP000468928">
    <property type="component" value="Unassembled WGS sequence"/>
</dbReference>
<dbReference type="InterPro" id="IPR003593">
    <property type="entry name" value="AAA+_ATPase"/>
</dbReference>
<dbReference type="Proteomes" id="UP000470876">
    <property type="component" value="Unassembled WGS sequence"/>
</dbReference>
<name>A0A6P1DA02_9NOCA</name>
<dbReference type="InterPro" id="IPR027417">
    <property type="entry name" value="P-loop_NTPase"/>
</dbReference>
<dbReference type="Gene3D" id="3.40.50.300">
    <property type="entry name" value="P-loop containing nucleotide triphosphate hydrolases"/>
    <property type="match status" value="1"/>
</dbReference>
<evidence type="ECO:0000256" key="5">
    <source>
        <dbReference type="ARBA" id="ARBA00022840"/>
    </source>
</evidence>
<dbReference type="GO" id="GO:0005737">
    <property type="term" value="C:cytoplasm"/>
    <property type="evidence" value="ECO:0007669"/>
    <property type="project" value="UniProtKB-SubCell"/>
</dbReference>
<dbReference type="EMBL" id="JAAGUX010000029">
    <property type="protein sequence ID" value="NEW57374.1"/>
    <property type="molecule type" value="Genomic_DNA"/>
</dbReference>
<comment type="subcellular location">
    <subcellularLocation>
        <location evidence="1">Cytoplasm</location>
    </subcellularLocation>
</comment>
<dbReference type="SUPFAM" id="SSF48452">
    <property type="entry name" value="TPR-like"/>
    <property type="match status" value="1"/>
</dbReference>
<dbReference type="SMART" id="SM00382">
    <property type="entry name" value="AAA"/>
    <property type="match status" value="1"/>
</dbReference>
<evidence type="ECO:0000256" key="3">
    <source>
        <dbReference type="ARBA" id="ARBA00022490"/>
    </source>
</evidence>
<dbReference type="InterPro" id="IPR000641">
    <property type="entry name" value="CbxX/CfxQ"/>
</dbReference>
<dbReference type="FunFam" id="3.40.50.300:FF:000216">
    <property type="entry name" value="Type VII secretion ATPase EccA"/>
    <property type="match status" value="1"/>
</dbReference>
<keyword evidence="10" id="KW-1185">Reference proteome</keyword>
<evidence type="ECO:0000256" key="2">
    <source>
        <dbReference type="ARBA" id="ARBA00010378"/>
    </source>
</evidence>
<dbReference type="PANTHER" id="PTHR43392:SF2">
    <property type="entry name" value="AAA-TYPE ATPASE FAMILY PROTEIN _ ANKYRIN REPEAT FAMILY PROTEIN"/>
    <property type="match status" value="1"/>
</dbReference>
<protein>
    <submittedName>
        <fullName evidence="7">Type VII secretion AAA-ATPase EccA</fullName>
    </submittedName>
</protein>
<dbReference type="Gene3D" id="1.10.8.60">
    <property type="match status" value="1"/>
</dbReference>
<reference evidence="9 10" key="1">
    <citation type="submission" date="2020-01" db="EMBL/GenBank/DDBJ databases">
        <title>Genetics and antimicrobial susceptibilities of Nocardia species isolated from the soil; a comparison with species isolated from humans.</title>
        <authorList>
            <person name="Carrasco G."/>
            <person name="Monzon S."/>
            <person name="Sansegundo M."/>
            <person name="Garcia E."/>
            <person name="Garrido N."/>
            <person name="Medina M.J."/>
            <person name="Villalon P."/>
            <person name="Ramirez-Arocha A.C."/>
            <person name="Jimenez P."/>
            <person name="Cuesta I."/>
            <person name="Valdezate S."/>
        </authorList>
    </citation>
    <scope>NUCLEOTIDE SEQUENCE [LARGE SCALE GENOMIC DNA]</scope>
    <source>
        <strain evidence="7 9">CNM20110639</strain>
        <strain evidence="8 10">CNM20110649</strain>
    </source>
</reference>
<comment type="similarity">
    <text evidence="2">Belongs to the CbxX/CfxQ family.</text>
</comment>
<accession>A0A6P1DA02</accession>
<dbReference type="InterPro" id="IPR003959">
    <property type="entry name" value="ATPase_AAA_core"/>
</dbReference>
<dbReference type="PANTHER" id="PTHR43392">
    <property type="entry name" value="AAA-TYPE ATPASE FAMILY PROTEIN / ANKYRIN REPEAT FAMILY PROTEIN"/>
    <property type="match status" value="1"/>
</dbReference>
<dbReference type="GO" id="GO:0005524">
    <property type="term" value="F:ATP binding"/>
    <property type="evidence" value="ECO:0007669"/>
    <property type="project" value="UniProtKB-KW"/>
</dbReference>
<dbReference type="AlphaFoldDB" id="A0A6P1DA02"/>
<dbReference type="EMBL" id="JAAGUZ010000088">
    <property type="protein sequence ID" value="NEW47536.1"/>
    <property type="molecule type" value="Genomic_DNA"/>
</dbReference>
<evidence type="ECO:0000256" key="1">
    <source>
        <dbReference type="ARBA" id="ARBA00004496"/>
    </source>
</evidence>
<feature type="domain" description="AAA+ ATPase" evidence="6">
    <location>
        <begin position="354"/>
        <end position="495"/>
    </location>
</feature>
<evidence type="ECO:0000259" key="6">
    <source>
        <dbReference type="SMART" id="SM00382"/>
    </source>
</evidence>
<dbReference type="RefSeq" id="WP_163830084.1">
    <property type="nucleotide sequence ID" value="NZ_JAAGUX010000029.1"/>
</dbReference>
<evidence type="ECO:0000313" key="9">
    <source>
        <dbReference type="Proteomes" id="UP000468928"/>
    </source>
</evidence>
<dbReference type="InterPro" id="IPR049078">
    <property type="entry name" value="T7SS_EccA1-like_N"/>
</dbReference>
<dbReference type="InterPro" id="IPR011990">
    <property type="entry name" value="TPR-like_helical_dom_sf"/>
</dbReference>
<evidence type="ECO:0000313" key="10">
    <source>
        <dbReference type="Proteomes" id="UP000470876"/>
    </source>
</evidence>
<dbReference type="Pfam" id="PF17866">
    <property type="entry name" value="AAA_lid_6"/>
    <property type="match status" value="1"/>
</dbReference>
<keyword evidence="3" id="KW-0963">Cytoplasm</keyword>
<keyword evidence="4" id="KW-0547">Nucleotide-binding</keyword>
<dbReference type="GO" id="GO:0016887">
    <property type="term" value="F:ATP hydrolysis activity"/>
    <property type="evidence" value="ECO:0007669"/>
    <property type="project" value="InterPro"/>
</dbReference>
<gene>
    <name evidence="7" type="primary">eccA</name>
    <name evidence="7" type="ORF">GV789_24280</name>
    <name evidence="8" type="ORF">GV794_17180</name>
</gene>
<dbReference type="InterPro" id="IPR041627">
    <property type="entry name" value="AAA_lid_6"/>
</dbReference>
<keyword evidence="5" id="KW-0067">ATP-binding</keyword>
<dbReference type="PRINTS" id="PR00819">
    <property type="entry name" value="CBXCFQXSUPER"/>
</dbReference>
<sequence length="607" mass="66369">MTGNRQAQRAFDAGILSLGLSIDGQESTRDLEYAKLAFQRATEWDPSMCDAWLGRAAAGEVTDEVIRNLHRTSTSTLYREQRRLGLPARALAGRFVSGLYIDYPLAGYTEIWLAHAAGLIADKQYDEAERVLDELAEYRAGMLSDADREVDDRISAYIRGVLHFNTQRWPDVMSVLAGSAEWDDPFLATGAHVMVGSACAQLGLFGEAIRRMEQAENGPIPAARTTAMFCRGLCLRETGGEDEAQALFEQVYSQAPDFTANTDAMRDRTYRITITTKESIDARTDRWDPASAPSVEQLQNADAEDRAKKILTEARAELDEQIGLAAVKTQVAKLQATAQLAKIRAEKGMASVPRGNHLAFTGPPGTGKTTIARVVAKIYCGVGLLKTDKVVEAKRMDFVGQHLGSTAIKTDKLIDTAMDGVLFIDEAYTLIQTGLSGGDAFGREAVDTLLARMENDRDRLVVIIAGYDGEIDRLLAANDGLASRFAKRLQFPSYTPAELGQIGKLIATSRDSELSQNAVLLLEQACDRLYNSERTDQSGQPRRGIDLAGNGRFIRNVIEAAEEEREFRLANDESLDLTAVDESVLMRIEEPDMEAALAGVLASLGVS</sequence>
<dbReference type="Gene3D" id="1.25.40.10">
    <property type="entry name" value="Tetratricopeptide repeat domain"/>
    <property type="match status" value="1"/>
</dbReference>
<dbReference type="NCBIfam" id="TIGR03922">
    <property type="entry name" value="T7SS_EccA"/>
    <property type="match status" value="1"/>
</dbReference>
<proteinExistence type="inferred from homology"/>
<evidence type="ECO:0000313" key="7">
    <source>
        <dbReference type="EMBL" id="NEW47536.1"/>
    </source>
</evidence>
<dbReference type="Pfam" id="PF00004">
    <property type="entry name" value="AAA"/>
    <property type="match status" value="1"/>
</dbReference>
<comment type="caution">
    <text evidence="7">The sequence shown here is derived from an EMBL/GenBank/DDBJ whole genome shotgun (WGS) entry which is preliminary data.</text>
</comment>
<evidence type="ECO:0000256" key="4">
    <source>
        <dbReference type="ARBA" id="ARBA00022741"/>
    </source>
</evidence>
<organism evidence="7 9">
    <name type="scientific">Nocardia cyriacigeorgica</name>
    <dbReference type="NCBI Taxonomy" id="135487"/>
    <lineage>
        <taxon>Bacteria</taxon>
        <taxon>Bacillati</taxon>
        <taxon>Actinomycetota</taxon>
        <taxon>Actinomycetes</taxon>
        <taxon>Mycobacteriales</taxon>
        <taxon>Nocardiaceae</taxon>
        <taxon>Nocardia</taxon>
    </lineage>
</organism>
<evidence type="ECO:0000313" key="8">
    <source>
        <dbReference type="EMBL" id="NEW57374.1"/>
    </source>
</evidence>
<dbReference type="SUPFAM" id="SSF52540">
    <property type="entry name" value="P-loop containing nucleoside triphosphate hydrolases"/>
    <property type="match status" value="1"/>
</dbReference>
<dbReference type="InterPro" id="IPR050773">
    <property type="entry name" value="CbxX/CfxQ_RuBisCO_ESX"/>
</dbReference>
<dbReference type="CDD" id="cd00009">
    <property type="entry name" value="AAA"/>
    <property type="match status" value="1"/>
</dbReference>
<dbReference type="Pfam" id="PF21545">
    <property type="entry name" value="T7SS_EccA1_N"/>
    <property type="match status" value="1"/>
</dbReference>